<feature type="compositionally biased region" description="Basic and acidic residues" evidence="1">
    <location>
        <begin position="45"/>
        <end position="56"/>
    </location>
</feature>
<dbReference type="EMBL" id="CP071872">
    <property type="protein sequence ID" value="UNM13815.1"/>
    <property type="molecule type" value="Genomic_DNA"/>
</dbReference>
<reference evidence="3 4" key="1">
    <citation type="submission" date="2021-03" db="EMBL/GenBank/DDBJ databases">
        <title>Complete genome of Streptomyces formicae strain 1H-GS9 (DSM 100524).</title>
        <authorList>
            <person name="Atanasov K.E."/>
            <person name="Altabella T."/>
            <person name="Ferrer A."/>
        </authorList>
    </citation>
    <scope>NUCLEOTIDE SEQUENCE [LARGE SCALE GENOMIC DNA]</scope>
    <source>
        <strain evidence="3 4">1H-GS9</strain>
    </source>
</reference>
<accession>A0ABY3WQ88</accession>
<keyword evidence="2" id="KW-1133">Transmembrane helix</keyword>
<gene>
    <name evidence="3" type="ORF">J4032_22235</name>
</gene>
<keyword evidence="4" id="KW-1185">Reference proteome</keyword>
<evidence type="ECO:0000313" key="3">
    <source>
        <dbReference type="EMBL" id="UNM13815.1"/>
    </source>
</evidence>
<protein>
    <recommendedName>
        <fullName evidence="5">Secreted protein</fullName>
    </recommendedName>
</protein>
<name>A0ABY3WQ88_9ACTN</name>
<organism evidence="3 4">
    <name type="scientific">Streptomyces formicae</name>
    <dbReference type="NCBI Taxonomy" id="1616117"/>
    <lineage>
        <taxon>Bacteria</taxon>
        <taxon>Bacillati</taxon>
        <taxon>Actinomycetota</taxon>
        <taxon>Actinomycetes</taxon>
        <taxon>Kitasatosporales</taxon>
        <taxon>Streptomycetaceae</taxon>
        <taxon>Streptomyces</taxon>
    </lineage>
</organism>
<sequence length="104" mass="11844">MSPALQGFAWVAGIWMAIAIYTTATWNRRRPPHPTRTAADVQADVEAHRARREADAASHGPQRLAQALHDYDQVWAIWPDPPSWRVAQAQHRIDTAKQRREEGQ</sequence>
<evidence type="ECO:0000256" key="2">
    <source>
        <dbReference type="SAM" id="Phobius"/>
    </source>
</evidence>
<evidence type="ECO:0000313" key="4">
    <source>
        <dbReference type="Proteomes" id="UP000828924"/>
    </source>
</evidence>
<feature type="transmembrane region" description="Helical" evidence="2">
    <location>
        <begin position="6"/>
        <end position="26"/>
    </location>
</feature>
<evidence type="ECO:0008006" key="5">
    <source>
        <dbReference type="Google" id="ProtNLM"/>
    </source>
</evidence>
<keyword evidence="2" id="KW-0472">Membrane</keyword>
<evidence type="ECO:0000256" key="1">
    <source>
        <dbReference type="SAM" id="MobiDB-lite"/>
    </source>
</evidence>
<dbReference type="Proteomes" id="UP000828924">
    <property type="component" value="Chromosome"/>
</dbReference>
<keyword evidence="2" id="KW-0812">Transmembrane</keyword>
<proteinExistence type="predicted"/>
<dbReference type="RefSeq" id="WP_242332739.1">
    <property type="nucleotide sequence ID" value="NZ_CP071872.1"/>
</dbReference>
<feature type="region of interest" description="Disordered" evidence="1">
    <location>
        <begin position="28"/>
        <end position="63"/>
    </location>
</feature>